<dbReference type="HOGENOM" id="CLU_030903_0_1_3"/>
<keyword evidence="5 8" id="KW-0808">Transferase</keyword>
<evidence type="ECO:0000256" key="6">
    <source>
        <dbReference type="ARBA" id="ARBA00023141"/>
    </source>
</evidence>
<dbReference type="GO" id="GO:0003849">
    <property type="term" value="F:3-deoxy-7-phosphoheptulonate synthase activity"/>
    <property type="evidence" value="ECO:0007669"/>
    <property type="project" value="UniProtKB-EC"/>
</dbReference>
<keyword evidence="11" id="KW-1185">Reference proteome</keyword>
<dbReference type="NCBIfam" id="NF009395">
    <property type="entry name" value="PRK12755.1"/>
    <property type="match status" value="1"/>
</dbReference>
<dbReference type="eggNOG" id="COG0722">
    <property type="taxonomic scope" value="Bacteria"/>
</dbReference>
<dbReference type="Pfam" id="PF00793">
    <property type="entry name" value="DAHP_synth_1"/>
    <property type="match status" value="1"/>
</dbReference>
<dbReference type="EMBL" id="CP003630">
    <property type="protein sequence ID" value="AFZ15968.1"/>
    <property type="molecule type" value="Genomic_DNA"/>
</dbReference>
<protein>
    <recommendedName>
        <fullName evidence="8">Phospho-2-dehydro-3-deoxyheptonate aldolase</fullName>
        <ecNumber evidence="8">2.5.1.54</ecNumber>
    </recommendedName>
</protein>
<evidence type="ECO:0000256" key="1">
    <source>
        <dbReference type="ARBA" id="ARBA00003726"/>
    </source>
</evidence>
<organism evidence="10 11">
    <name type="scientific">Allocoleopsis franciscana PCC 7113</name>
    <dbReference type="NCBI Taxonomy" id="1173027"/>
    <lineage>
        <taxon>Bacteria</taxon>
        <taxon>Bacillati</taxon>
        <taxon>Cyanobacteriota</taxon>
        <taxon>Cyanophyceae</taxon>
        <taxon>Coleofasciculales</taxon>
        <taxon>Coleofasciculaceae</taxon>
        <taxon>Allocoleopsis</taxon>
        <taxon>Allocoleopsis franciscana</taxon>
    </lineage>
</organism>
<dbReference type="KEGG" id="mic:Mic7113_0021"/>
<dbReference type="NCBIfam" id="TIGR00034">
    <property type="entry name" value="aroFGH"/>
    <property type="match status" value="1"/>
</dbReference>
<dbReference type="NCBIfam" id="NF009396">
    <property type="entry name" value="PRK12756.1"/>
    <property type="match status" value="1"/>
</dbReference>
<comment type="pathway">
    <text evidence="2 8">Metabolic intermediate biosynthesis; chorismate biosynthesis; chorismate from D-erythrose 4-phosphate and phosphoenolpyruvate: step 1/7.</text>
</comment>
<evidence type="ECO:0000256" key="5">
    <source>
        <dbReference type="ARBA" id="ARBA00022679"/>
    </source>
</evidence>
<dbReference type="PANTHER" id="PTHR21225">
    <property type="entry name" value="PHOSPHO-2-DEHYDRO-3-DEOXYHEPTONATE ALDOLASE DAHP SYNTHETASE"/>
    <property type="match status" value="1"/>
</dbReference>
<dbReference type="InterPro" id="IPR006218">
    <property type="entry name" value="DAHP1/KDSA"/>
</dbReference>
<proteinExistence type="inferred from homology"/>
<reference evidence="10 11" key="1">
    <citation type="submission" date="2012-06" db="EMBL/GenBank/DDBJ databases">
        <title>Finished chromosome of genome of Microcoleus sp. PCC 7113.</title>
        <authorList>
            <consortium name="US DOE Joint Genome Institute"/>
            <person name="Gugger M."/>
            <person name="Coursin T."/>
            <person name="Rippka R."/>
            <person name="Tandeau De Marsac N."/>
            <person name="Huntemann M."/>
            <person name="Wei C.-L."/>
            <person name="Han J."/>
            <person name="Detter J.C."/>
            <person name="Han C."/>
            <person name="Tapia R."/>
            <person name="Chen A."/>
            <person name="Kyrpides N."/>
            <person name="Mavromatis K."/>
            <person name="Markowitz V."/>
            <person name="Szeto E."/>
            <person name="Ivanova N."/>
            <person name="Pagani I."/>
            <person name="Pati A."/>
            <person name="Goodwin L."/>
            <person name="Nordberg H.P."/>
            <person name="Cantor M.N."/>
            <person name="Hua S.X."/>
            <person name="Woyke T."/>
            <person name="Kerfeld C.A."/>
        </authorList>
    </citation>
    <scope>NUCLEOTIDE SEQUENCE [LARGE SCALE GENOMIC DNA]</scope>
    <source>
        <strain evidence="10 11">PCC 7113</strain>
    </source>
</reference>
<sequence>MYNQVSNTHIEKSQVLITPIEIKSQLPLTDLAEITVLKSRQELESILDGKDQRKFLVVGPCSIHDVQAAQDYARRLKILSDQVKDKLLLIMRVYFEKPRTTVGWKGLINDPDLDDSFHIEKGLLMARELLIKIAEIGLPTATEALDPIVPQYISDLISWTAIGARTTESQTHREMASGLSMPVGFKNSTDGSIQVALNALHSAREPHHFLGINEEGQVSIFRTTGNAYGHIILRGGDRKPNFDADSVKLAEEKLEEADLPSKIVIDCSHGNSRKNHKLQGSVFENVVQQILDGNTSIVGMMLESNLYEGSQPIPSNLEELQYGVSVTDKCIGWEETEKVILAAYKMLNKADCQVPVEV</sequence>
<gene>
    <name evidence="10" type="ORF">Mic7113_0021</name>
</gene>
<keyword evidence="4 8" id="KW-0028">Amino-acid biosynthesis</keyword>
<dbReference type="GO" id="GO:0008652">
    <property type="term" value="P:amino acid biosynthetic process"/>
    <property type="evidence" value="ECO:0007669"/>
    <property type="project" value="UniProtKB-KW"/>
</dbReference>
<evidence type="ECO:0000313" key="10">
    <source>
        <dbReference type="EMBL" id="AFZ15968.1"/>
    </source>
</evidence>
<dbReference type="GO" id="GO:0005737">
    <property type="term" value="C:cytoplasm"/>
    <property type="evidence" value="ECO:0007669"/>
    <property type="project" value="TreeGrafter"/>
</dbReference>
<dbReference type="InterPro" id="IPR006219">
    <property type="entry name" value="DAHP_synth_1"/>
</dbReference>
<dbReference type="PATRIC" id="fig|1173027.3.peg.24"/>
<dbReference type="GO" id="GO:0009073">
    <property type="term" value="P:aromatic amino acid family biosynthetic process"/>
    <property type="evidence" value="ECO:0007669"/>
    <property type="project" value="UniProtKB-KW"/>
</dbReference>
<dbReference type="RefSeq" id="WP_015180132.1">
    <property type="nucleotide sequence ID" value="NC_019738.1"/>
</dbReference>
<keyword evidence="6 8" id="KW-0057">Aromatic amino acid biosynthesis</keyword>
<evidence type="ECO:0000256" key="3">
    <source>
        <dbReference type="ARBA" id="ARBA00007985"/>
    </source>
</evidence>
<dbReference type="OrthoDB" id="9807331at2"/>
<dbReference type="EC" id="2.5.1.54" evidence="8"/>
<dbReference type="InterPro" id="IPR013785">
    <property type="entry name" value="Aldolase_TIM"/>
</dbReference>
<evidence type="ECO:0000256" key="4">
    <source>
        <dbReference type="ARBA" id="ARBA00022605"/>
    </source>
</evidence>
<dbReference type="SUPFAM" id="SSF51569">
    <property type="entry name" value="Aldolase"/>
    <property type="match status" value="1"/>
</dbReference>
<evidence type="ECO:0000313" key="11">
    <source>
        <dbReference type="Proteomes" id="UP000010471"/>
    </source>
</evidence>
<dbReference type="PANTHER" id="PTHR21225:SF10">
    <property type="entry name" value="PHOSPHO-2-DEHYDRO-3-DEOXYHEPTONATE ALDOLASE, TYR-SENSITIVE"/>
    <property type="match status" value="1"/>
</dbReference>
<evidence type="ECO:0000256" key="8">
    <source>
        <dbReference type="PIRNR" id="PIRNR001361"/>
    </source>
</evidence>
<comment type="similarity">
    <text evidence="3 8">Belongs to the class-I DAHP synthase family.</text>
</comment>
<name>K9W6W9_9CYAN</name>
<dbReference type="UniPathway" id="UPA00053">
    <property type="reaction ID" value="UER00084"/>
</dbReference>
<accession>K9W6W9</accession>
<comment type="catalytic activity">
    <reaction evidence="7 8">
        <text>D-erythrose 4-phosphate + phosphoenolpyruvate + H2O = 7-phospho-2-dehydro-3-deoxy-D-arabino-heptonate + phosphate</text>
        <dbReference type="Rhea" id="RHEA:14717"/>
        <dbReference type="ChEBI" id="CHEBI:15377"/>
        <dbReference type="ChEBI" id="CHEBI:16897"/>
        <dbReference type="ChEBI" id="CHEBI:43474"/>
        <dbReference type="ChEBI" id="CHEBI:58394"/>
        <dbReference type="ChEBI" id="CHEBI:58702"/>
        <dbReference type="EC" id="2.5.1.54"/>
    </reaction>
</comment>
<evidence type="ECO:0000256" key="2">
    <source>
        <dbReference type="ARBA" id="ARBA00004688"/>
    </source>
</evidence>
<evidence type="ECO:0000256" key="7">
    <source>
        <dbReference type="ARBA" id="ARBA00047508"/>
    </source>
</evidence>
<dbReference type="GO" id="GO:0009423">
    <property type="term" value="P:chorismate biosynthetic process"/>
    <property type="evidence" value="ECO:0007669"/>
    <property type="project" value="UniProtKB-UniPathway"/>
</dbReference>
<evidence type="ECO:0000259" key="9">
    <source>
        <dbReference type="Pfam" id="PF00793"/>
    </source>
</evidence>
<feature type="domain" description="DAHP synthetase I/KDSA" evidence="9">
    <location>
        <begin position="42"/>
        <end position="339"/>
    </location>
</feature>
<dbReference type="STRING" id="1173027.Mic7113_0021"/>
<dbReference type="FunFam" id="3.20.20.70:FF:000005">
    <property type="entry name" value="Phospho-2-dehydro-3-deoxyheptonate aldolase"/>
    <property type="match status" value="1"/>
</dbReference>
<dbReference type="AlphaFoldDB" id="K9W6W9"/>
<dbReference type="Gene3D" id="3.20.20.70">
    <property type="entry name" value="Aldolase class I"/>
    <property type="match status" value="1"/>
</dbReference>
<dbReference type="Proteomes" id="UP000010471">
    <property type="component" value="Chromosome"/>
</dbReference>
<dbReference type="PIRSF" id="PIRSF001361">
    <property type="entry name" value="DAHP_synthase"/>
    <property type="match status" value="1"/>
</dbReference>
<comment type="function">
    <text evidence="1 8">Stereospecific condensation of phosphoenolpyruvate (PEP) and D-erythrose-4-phosphate (E4P) giving rise to 3-deoxy-D-arabino-heptulosonate-7-phosphate (DAHP).</text>
</comment>